<evidence type="ECO:0000259" key="1">
    <source>
        <dbReference type="Pfam" id="PF07238"/>
    </source>
</evidence>
<keyword evidence="3" id="KW-1185">Reference proteome</keyword>
<dbReference type="Proteomes" id="UP000773614">
    <property type="component" value="Unassembled WGS sequence"/>
</dbReference>
<dbReference type="SUPFAM" id="SSF141371">
    <property type="entry name" value="PilZ domain-like"/>
    <property type="match status" value="1"/>
</dbReference>
<dbReference type="EMBL" id="SPKJ01000024">
    <property type="protein sequence ID" value="MYZ47928.1"/>
    <property type="molecule type" value="Genomic_DNA"/>
</dbReference>
<evidence type="ECO:0000313" key="2">
    <source>
        <dbReference type="EMBL" id="MYZ47928.1"/>
    </source>
</evidence>
<organism evidence="2 3">
    <name type="scientific">Propylenella binzhouense</name>
    <dbReference type="NCBI Taxonomy" id="2555902"/>
    <lineage>
        <taxon>Bacteria</taxon>
        <taxon>Pseudomonadati</taxon>
        <taxon>Pseudomonadota</taxon>
        <taxon>Alphaproteobacteria</taxon>
        <taxon>Hyphomicrobiales</taxon>
        <taxon>Propylenellaceae</taxon>
        <taxon>Propylenella</taxon>
    </lineage>
</organism>
<feature type="domain" description="PilZ" evidence="1">
    <location>
        <begin position="41"/>
        <end position="118"/>
    </location>
</feature>
<dbReference type="InterPro" id="IPR009875">
    <property type="entry name" value="PilZ_domain"/>
</dbReference>
<name>A0A964WTE9_9HYPH</name>
<proteinExistence type="predicted"/>
<accession>A0A964WTE9</accession>
<reference evidence="2" key="1">
    <citation type="submission" date="2019-03" db="EMBL/GenBank/DDBJ databases">
        <title>Afifella sp. nov., isolated from activated sludge.</title>
        <authorList>
            <person name="Li Q."/>
            <person name="Liu Y."/>
        </authorList>
    </citation>
    <scope>NUCLEOTIDE SEQUENCE</scope>
    <source>
        <strain evidence="2">L72</strain>
    </source>
</reference>
<dbReference type="AlphaFoldDB" id="A0A964WTE9"/>
<sequence length="126" mass="13684">MSSILPSVNPSGSGSPRTVRARALVAAGGFDVNGREDANGREEERHRTLKAGRIVLSDRLVLDCLIRDMSGHGARLKFGAFTQLPSAFEIFIPGERRIVPAELAWQNGLEAGVRFTGEGRPQTRDL</sequence>
<dbReference type="Pfam" id="PF07238">
    <property type="entry name" value="PilZ"/>
    <property type="match status" value="1"/>
</dbReference>
<dbReference type="GO" id="GO:0035438">
    <property type="term" value="F:cyclic-di-GMP binding"/>
    <property type="evidence" value="ECO:0007669"/>
    <property type="project" value="InterPro"/>
</dbReference>
<gene>
    <name evidence="2" type="ORF">E4O86_09415</name>
</gene>
<protein>
    <recommendedName>
        <fullName evidence="1">PilZ domain-containing protein</fullName>
    </recommendedName>
</protein>
<comment type="caution">
    <text evidence="2">The sequence shown here is derived from an EMBL/GenBank/DDBJ whole genome shotgun (WGS) entry which is preliminary data.</text>
</comment>
<evidence type="ECO:0000313" key="3">
    <source>
        <dbReference type="Proteomes" id="UP000773614"/>
    </source>
</evidence>